<comment type="similarity">
    <text evidence="1">Belongs to the cyclophilin-type PPIase family.</text>
</comment>
<dbReference type="EC" id="5.2.1.8" evidence="2"/>
<evidence type="ECO:0000256" key="4">
    <source>
        <dbReference type="ARBA" id="ARBA00023235"/>
    </source>
</evidence>
<dbReference type="EMBL" id="AANZ01000023">
    <property type="protein sequence ID" value="EAQ78232.1"/>
    <property type="molecule type" value="Genomic_DNA"/>
</dbReference>
<evidence type="ECO:0000313" key="7">
    <source>
        <dbReference type="EMBL" id="EAQ78232.1"/>
    </source>
</evidence>
<dbReference type="SUPFAM" id="SSF50891">
    <property type="entry name" value="Cyclophilin-like"/>
    <property type="match status" value="1"/>
</dbReference>
<evidence type="ECO:0000256" key="1">
    <source>
        <dbReference type="ARBA" id="ARBA00007365"/>
    </source>
</evidence>
<evidence type="ECO:0000313" key="8">
    <source>
        <dbReference type="Proteomes" id="UP000004358"/>
    </source>
</evidence>
<dbReference type="Pfam" id="PF00160">
    <property type="entry name" value="Pro_isomerase"/>
    <property type="match status" value="1"/>
</dbReference>
<dbReference type="Proteomes" id="UP000004358">
    <property type="component" value="Unassembled WGS sequence"/>
</dbReference>
<dbReference type="CDD" id="cd00317">
    <property type="entry name" value="cyclophilin"/>
    <property type="match status" value="1"/>
</dbReference>
<dbReference type="InterPro" id="IPR020892">
    <property type="entry name" value="Cyclophilin-type_PPIase_CS"/>
</dbReference>
<feature type="domain" description="PPIase cyclophilin-type" evidence="6">
    <location>
        <begin position="319"/>
        <end position="465"/>
    </location>
</feature>
<evidence type="ECO:0000259" key="6">
    <source>
        <dbReference type="PROSITE" id="PS50072"/>
    </source>
</evidence>
<evidence type="ECO:0000256" key="3">
    <source>
        <dbReference type="ARBA" id="ARBA00023110"/>
    </source>
</evidence>
<dbReference type="InterPro" id="IPR029000">
    <property type="entry name" value="Cyclophilin-like_dom_sf"/>
</dbReference>
<reference evidence="7 8" key="1">
    <citation type="submission" date="2006-02" db="EMBL/GenBank/DDBJ databases">
        <authorList>
            <person name="Amann R."/>
            <person name="Ferriera S."/>
            <person name="Johnson J."/>
            <person name="Kravitz S."/>
            <person name="Halpern A."/>
            <person name="Remington K."/>
            <person name="Beeson K."/>
            <person name="Tran B."/>
            <person name="Rogers Y.-H."/>
            <person name="Friedman R."/>
            <person name="Venter J.C."/>
        </authorList>
    </citation>
    <scope>NUCLEOTIDE SEQUENCE [LARGE SCALE GENOMIC DNA]</scope>
    <source>
        <strain evidence="7 8">DSM 3645</strain>
    </source>
</reference>
<feature type="region of interest" description="Disordered" evidence="5">
    <location>
        <begin position="87"/>
        <end position="127"/>
    </location>
</feature>
<dbReference type="InterPro" id="IPR044666">
    <property type="entry name" value="Cyclophilin_A-like"/>
</dbReference>
<dbReference type="HOGENOM" id="CLU_640691_0_0_0"/>
<dbReference type="eggNOG" id="COG0652">
    <property type="taxonomic scope" value="Bacteria"/>
</dbReference>
<name>A3ZZ38_9BACT</name>
<dbReference type="AlphaFoldDB" id="A3ZZ38"/>
<dbReference type="PRINTS" id="PR00153">
    <property type="entry name" value="CSAPPISMRASE"/>
</dbReference>
<comment type="caution">
    <text evidence="7">The sequence shown here is derived from an EMBL/GenBank/DDBJ whole genome shotgun (WGS) entry which is preliminary data.</text>
</comment>
<accession>A3ZZ38</accession>
<evidence type="ECO:0000256" key="2">
    <source>
        <dbReference type="ARBA" id="ARBA00013194"/>
    </source>
</evidence>
<dbReference type="PROSITE" id="PS50072">
    <property type="entry name" value="CSA_PPIASE_2"/>
    <property type="match status" value="1"/>
</dbReference>
<dbReference type="STRING" id="314230.DSM3645_15685"/>
<dbReference type="PANTHER" id="PTHR45625">
    <property type="entry name" value="PEPTIDYL-PROLYL CIS-TRANS ISOMERASE-RELATED"/>
    <property type="match status" value="1"/>
</dbReference>
<keyword evidence="3" id="KW-0697">Rotamase</keyword>
<dbReference type="GO" id="GO:0003755">
    <property type="term" value="F:peptidyl-prolyl cis-trans isomerase activity"/>
    <property type="evidence" value="ECO:0007669"/>
    <property type="project" value="UniProtKB-KW"/>
</dbReference>
<evidence type="ECO:0000256" key="5">
    <source>
        <dbReference type="SAM" id="MobiDB-lite"/>
    </source>
</evidence>
<protein>
    <recommendedName>
        <fullName evidence="2">peptidylprolyl isomerase</fullName>
        <ecNumber evidence="2">5.2.1.8</ecNumber>
    </recommendedName>
</protein>
<proteinExistence type="inferred from homology"/>
<organism evidence="7 8">
    <name type="scientific">Blastopirellula marina DSM 3645</name>
    <dbReference type="NCBI Taxonomy" id="314230"/>
    <lineage>
        <taxon>Bacteria</taxon>
        <taxon>Pseudomonadati</taxon>
        <taxon>Planctomycetota</taxon>
        <taxon>Planctomycetia</taxon>
        <taxon>Pirellulales</taxon>
        <taxon>Pirellulaceae</taxon>
        <taxon>Blastopirellula</taxon>
    </lineage>
</organism>
<sequence>MNCLNELWNENGPGQTPAANDSHVRYVLISCGFACIRSVHEETRGYPMLRKLKQSMWLGSMILALTALRWLPSAHADEAEAPIAPPTAAEKAAEDKVTPAVETKPAAEMPAQEEEAQEAKPAPKPGEKSAAFVKKFSEWKTLLAKLRGLQEEYRLADEDELVAIHKEYDETLDQGEKMMVEIKKSAVAAFEEAPGVNNDAVNFMILSGHDAQKKDKNNEAYKIGRTLIDHGIENGPIYSMTIRSAFGADRFDEAVEVLEKAVEYKKTSGDEKFAPSEEALGEAQAATVYRDYWKKEQEIRALEAEADDLPRVRLTTDKGEIVIELFENEAPQTVANFISLVKKGFYDGLSFHRVLENFMAQGGDPKGDGTGGPGYNIFCECYKPNFRRHFSGTLSMAHAGRDTGGSQFFLTFRPTPGLDGKHTAFGRVIEGMDVLTDIQRRDPEALDAATPDKIIKAEVIRDRGHDYKPTMVQ</sequence>
<gene>
    <name evidence="7" type="ORF">DSM3645_15685</name>
</gene>
<dbReference type="Gene3D" id="2.40.100.10">
    <property type="entry name" value="Cyclophilin-like"/>
    <property type="match status" value="1"/>
</dbReference>
<dbReference type="PROSITE" id="PS00170">
    <property type="entry name" value="CSA_PPIASE_1"/>
    <property type="match status" value="1"/>
</dbReference>
<dbReference type="PANTHER" id="PTHR45625:SF4">
    <property type="entry name" value="PEPTIDYLPROLYL ISOMERASE DOMAIN AND WD REPEAT-CONTAINING PROTEIN 1"/>
    <property type="match status" value="1"/>
</dbReference>
<dbReference type="GO" id="GO:0006457">
    <property type="term" value="P:protein folding"/>
    <property type="evidence" value="ECO:0007669"/>
    <property type="project" value="InterPro"/>
</dbReference>
<keyword evidence="4 7" id="KW-0413">Isomerase</keyword>
<dbReference type="InterPro" id="IPR002130">
    <property type="entry name" value="Cyclophilin-type_PPIase_dom"/>
</dbReference>